<dbReference type="InterPro" id="IPR033764">
    <property type="entry name" value="Sdr_B"/>
</dbReference>
<evidence type="ECO:0000256" key="1">
    <source>
        <dbReference type="ARBA" id="ARBA00004613"/>
    </source>
</evidence>
<protein>
    <recommendedName>
        <fullName evidence="5">SD-repeat containing protein B domain-containing protein</fullName>
    </recommendedName>
</protein>
<keyword evidence="3" id="KW-0732">Signal</keyword>
<accession>A0A2M7TJG2</accession>
<evidence type="ECO:0000259" key="5">
    <source>
        <dbReference type="Pfam" id="PF17210"/>
    </source>
</evidence>
<dbReference type="Pfam" id="PF17210">
    <property type="entry name" value="SdrD_B"/>
    <property type="match status" value="1"/>
</dbReference>
<evidence type="ECO:0000313" key="7">
    <source>
        <dbReference type="Proteomes" id="UP000228920"/>
    </source>
</evidence>
<dbReference type="GO" id="GO:0005576">
    <property type="term" value="C:extracellular region"/>
    <property type="evidence" value="ECO:0007669"/>
    <property type="project" value="UniProtKB-SubCell"/>
</dbReference>
<dbReference type="SUPFAM" id="SSF117074">
    <property type="entry name" value="Hypothetical protein PA1324"/>
    <property type="match status" value="1"/>
</dbReference>
<dbReference type="AlphaFoldDB" id="A0A2M7TJG2"/>
<comment type="subcellular location">
    <subcellularLocation>
        <location evidence="1">Secreted</location>
    </subcellularLocation>
</comment>
<keyword evidence="4" id="KW-1133">Transmembrane helix</keyword>
<dbReference type="InterPro" id="IPR013783">
    <property type="entry name" value="Ig-like_fold"/>
</dbReference>
<evidence type="ECO:0000313" key="6">
    <source>
        <dbReference type="EMBL" id="PIZ46665.1"/>
    </source>
</evidence>
<keyword evidence="4" id="KW-0812">Transmembrane</keyword>
<sequence length="154" mass="16901">MPVKKKRYGGLIIFLGILVLIVGLVMSFWPVKGVESAPVQADAVFGVVFYDANQSGSYELGEKGISSATVWLLDAVENLVDSAVTGEDGVYAFTSWSSLPDGTYYVVLLQNAYLGALLTTPRSVEITKEGDVSPDYEINFGLWRHQFYLPVIIR</sequence>
<proteinExistence type="predicted"/>
<reference evidence="7" key="1">
    <citation type="submission" date="2017-09" db="EMBL/GenBank/DDBJ databases">
        <title>Depth-based differentiation of microbial function through sediment-hosted aquifers and enrichment of novel symbionts in the deep terrestrial subsurface.</title>
        <authorList>
            <person name="Probst A.J."/>
            <person name="Ladd B."/>
            <person name="Jarett J.K."/>
            <person name="Geller-Mcgrath D.E."/>
            <person name="Sieber C.M.K."/>
            <person name="Emerson J.B."/>
            <person name="Anantharaman K."/>
            <person name="Thomas B.C."/>
            <person name="Malmstrom R."/>
            <person name="Stieglmeier M."/>
            <person name="Klingl A."/>
            <person name="Woyke T."/>
            <person name="Ryan C.M."/>
            <person name="Banfield J.F."/>
        </authorList>
    </citation>
    <scope>NUCLEOTIDE SEQUENCE [LARGE SCALE GENOMIC DNA]</scope>
</reference>
<dbReference type="Gene3D" id="2.60.40.10">
    <property type="entry name" value="Immunoglobulins"/>
    <property type="match status" value="1"/>
</dbReference>
<organism evidence="6 7">
    <name type="scientific">candidate division WWE3 bacterium CG_4_10_14_0_2_um_filter_41_14</name>
    <dbReference type="NCBI Taxonomy" id="1975072"/>
    <lineage>
        <taxon>Bacteria</taxon>
        <taxon>Katanobacteria</taxon>
    </lineage>
</organism>
<evidence type="ECO:0000256" key="3">
    <source>
        <dbReference type="ARBA" id="ARBA00022729"/>
    </source>
</evidence>
<dbReference type="Proteomes" id="UP000228920">
    <property type="component" value="Unassembled WGS sequence"/>
</dbReference>
<comment type="caution">
    <text evidence="6">The sequence shown here is derived from an EMBL/GenBank/DDBJ whole genome shotgun (WGS) entry which is preliminary data.</text>
</comment>
<feature type="transmembrane region" description="Helical" evidence="4">
    <location>
        <begin position="12"/>
        <end position="31"/>
    </location>
</feature>
<feature type="domain" description="SD-repeat containing protein B" evidence="5">
    <location>
        <begin position="47"/>
        <end position="112"/>
    </location>
</feature>
<gene>
    <name evidence="6" type="ORF">COY32_02965</name>
</gene>
<keyword evidence="4" id="KW-0472">Membrane</keyword>
<evidence type="ECO:0000256" key="2">
    <source>
        <dbReference type="ARBA" id="ARBA00022525"/>
    </source>
</evidence>
<dbReference type="EMBL" id="PFNL01000086">
    <property type="protein sequence ID" value="PIZ46665.1"/>
    <property type="molecule type" value="Genomic_DNA"/>
</dbReference>
<keyword evidence="2" id="KW-0964">Secreted</keyword>
<name>A0A2M7TJG2_UNCKA</name>
<evidence type="ECO:0000256" key="4">
    <source>
        <dbReference type="SAM" id="Phobius"/>
    </source>
</evidence>